<reference evidence="3 4" key="1">
    <citation type="journal article" date="2010" name="Science">
        <title>Genomic analysis of organismal complexity in the multicellular green alga Volvox carteri.</title>
        <authorList>
            <person name="Prochnik S.E."/>
            <person name="Umen J."/>
            <person name="Nedelcu A.M."/>
            <person name="Hallmann A."/>
            <person name="Miller S.M."/>
            <person name="Nishii I."/>
            <person name="Ferris P."/>
            <person name="Kuo A."/>
            <person name="Mitros T."/>
            <person name="Fritz-Laylin L.K."/>
            <person name="Hellsten U."/>
            <person name="Chapman J."/>
            <person name="Simakov O."/>
            <person name="Rensing S.A."/>
            <person name="Terry A."/>
            <person name="Pangilinan J."/>
            <person name="Kapitonov V."/>
            <person name="Jurka J."/>
            <person name="Salamov A."/>
            <person name="Shapiro H."/>
            <person name="Schmutz J."/>
            <person name="Grimwood J."/>
            <person name="Lindquist E."/>
            <person name="Lucas S."/>
            <person name="Grigoriev I.V."/>
            <person name="Schmitt R."/>
            <person name="Kirk D."/>
            <person name="Rokhsar D.S."/>
        </authorList>
    </citation>
    <scope>NUCLEOTIDE SEQUENCE [LARGE SCALE GENOMIC DNA]</scope>
    <source>
        <strain evidence="4">f. Nagariensis / Eve</strain>
    </source>
</reference>
<dbReference type="InterPro" id="IPR051625">
    <property type="entry name" value="Signaling_Regulatory_Domain"/>
</dbReference>
<evidence type="ECO:0008006" key="5">
    <source>
        <dbReference type="Google" id="ProtNLM"/>
    </source>
</evidence>
<dbReference type="Proteomes" id="UP000001058">
    <property type="component" value="Unassembled WGS sequence"/>
</dbReference>
<name>D8UH49_VOLCA</name>
<dbReference type="PROSITE" id="PS50012">
    <property type="entry name" value="RCC1_3"/>
    <property type="match status" value="2"/>
</dbReference>
<dbReference type="RefSeq" id="XP_002957982.1">
    <property type="nucleotide sequence ID" value="XM_002957936.1"/>
</dbReference>
<dbReference type="SUPFAM" id="SSF50985">
    <property type="entry name" value="RCC1/BLIP-II"/>
    <property type="match status" value="1"/>
</dbReference>
<evidence type="ECO:0000256" key="1">
    <source>
        <dbReference type="ARBA" id="ARBA00022737"/>
    </source>
</evidence>
<feature type="repeat" description="RCC1" evidence="2">
    <location>
        <begin position="78"/>
        <end position="91"/>
    </location>
</feature>
<gene>
    <name evidence="3" type="ORF">VOLCADRAFT_36943</name>
</gene>
<keyword evidence="4" id="KW-1185">Reference proteome</keyword>
<accession>D8UH49</accession>
<proteinExistence type="predicted"/>
<dbReference type="InterPro" id="IPR009091">
    <property type="entry name" value="RCC1/BLIP-II"/>
</dbReference>
<dbReference type="STRING" id="3068.D8UH49"/>
<dbReference type="Pfam" id="PF13540">
    <property type="entry name" value="RCC1_2"/>
    <property type="match status" value="2"/>
</dbReference>
<feature type="non-terminal residue" evidence="3">
    <location>
        <position position="1"/>
    </location>
</feature>
<evidence type="ECO:0000313" key="3">
    <source>
        <dbReference type="EMBL" id="EFJ40915.1"/>
    </source>
</evidence>
<dbReference type="eggNOG" id="KOG0941">
    <property type="taxonomic scope" value="Eukaryota"/>
</dbReference>
<dbReference type="EMBL" id="GL378404">
    <property type="protein sequence ID" value="EFJ40915.1"/>
    <property type="molecule type" value="Genomic_DNA"/>
</dbReference>
<evidence type="ECO:0000313" key="4">
    <source>
        <dbReference type="Proteomes" id="UP000001058"/>
    </source>
</evidence>
<dbReference type="PANTHER" id="PTHR22872">
    <property type="entry name" value="BTK-BINDING PROTEIN-RELATED"/>
    <property type="match status" value="1"/>
</dbReference>
<protein>
    <recommendedName>
        <fullName evidence="5">RCCD1 protein</fullName>
    </recommendedName>
</protein>
<dbReference type="OrthoDB" id="551365at2759"/>
<dbReference type="PROSITE" id="PS00626">
    <property type="entry name" value="RCC1_2"/>
    <property type="match status" value="1"/>
</dbReference>
<dbReference type="GeneID" id="9623105"/>
<dbReference type="Gene3D" id="2.130.10.30">
    <property type="entry name" value="Regulator of chromosome condensation 1/beta-lactamase-inhibitor protein II"/>
    <property type="match status" value="1"/>
</dbReference>
<dbReference type="InterPro" id="IPR000408">
    <property type="entry name" value="Reg_chr_condens"/>
</dbReference>
<dbReference type="AlphaFoldDB" id="D8UH49"/>
<organism evidence="4">
    <name type="scientific">Volvox carteri f. nagariensis</name>
    <dbReference type="NCBI Taxonomy" id="3068"/>
    <lineage>
        <taxon>Eukaryota</taxon>
        <taxon>Viridiplantae</taxon>
        <taxon>Chlorophyta</taxon>
        <taxon>core chlorophytes</taxon>
        <taxon>Chlorophyceae</taxon>
        <taxon>CS clade</taxon>
        <taxon>Chlamydomonadales</taxon>
        <taxon>Volvocaceae</taxon>
        <taxon>Volvox</taxon>
    </lineage>
</organism>
<feature type="repeat" description="RCC1" evidence="2">
    <location>
        <begin position="16"/>
        <end position="77"/>
    </location>
</feature>
<dbReference type="KEGG" id="vcn:VOLCADRAFT_36943"/>
<sequence length="91" mass="9093">QVACGSRHNLAVDLQGAVWAWGWNGYGQCGVEALAAGNATGRAAVTSPVRVQGGALGGVPCRSVSCGGRHSLALAAGGRLYGWGSNSRGQL</sequence>
<feature type="non-terminal residue" evidence="3">
    <location>
        <position position="91"/>
    </location>
</feature>
<evidence type="ECO:0000256" key="2">
    <source>
        <dbReference type="PROSITE-ProRule" id="PRU00235"/>
    </source>
</evidence>
<dbReference type="InParanoid" id="D8UH49"/>
<keyword evidence="1" id="KW-0677">Repeat</keyword>